<feature type="region of interest" description="Disordered" evidence="12">
    <location>
        <begin position="718"/>
        <end position="748"/>
    </location>
</feature>
<evidence type="ECO:0000259" key="13">
    <source>
        <dbReference type="PROSITE" id="PS50067"/>
    </source>
</evidence>
<dbReference type="GO" id="GO:0090307">
    <property type="term" value="P:mitotic spindle assembly"/>
    <property type="evidence" value="ECO:0007669"/>
    <property type="project" value="TreeGrafter"/>
</dbReference>
<dbReference type="Pfam" id="PF00225">
    <property type="entry name" value="Kinesin"/>
    <property type="match status" value="1"/>
</dbReference>
<keyword evidence="6 10" id="KW-0067">ATP-binding</keyword>
<protein>
    <recommendedName>
        <fullName evidence="13">Kinesin motor domain-containing protein</fullName>
    </recommendedName>
</protein>
<evidence type="ECO:0000256" key="5">
    <source>
        <dbReference type="ARBA" id="ARBA00022741"/>
    </source>
</evidence>
<organism evidence="14 15">
    <name type="scientific">Pleurodeles waltl</name>
    <name type="common">Iberian ribbed newt</name>
    <dbReference type="NCBI Taxonomy" id="8319"/>
    <lineage>
        <taxon>Eukaryota</taxon>
        <taxon>Metazoa</taxon>
        <taxon>Chordata</taxon>
        <taxon>Craniata</taxon>
        <taxon>Vertebrata</taxon>
        <taxon>Euteleostomi</taxon>
        <taxon>Amphibia</taxon>
        <taxon>Batrachia</taxon>
        <taxon>Caudata</taxon>
        <taxon>Salamandroidea</taxon>
        <taxon>Salamandridae</taxon>
        <taxon>Pleurodelinae</taxon>
        <taxon>Pleurodeles</taxon>
    </lineage>
</organism>
<accession>A0AAV7QMB8</accession>
<dbReference type="PANTHER" id="PTHR47970:SF29">
    <property type="entry name" value="KINESIN FAMILY MEMBER 20B"/>
    <property type="match status" value="1"/>
</dbReference>
<feature type="coiled-coil region" evidence="11">
    <location>
        <begin position="1317"/>
        <end position="1501"/>
    </location>
</feature>
<name>A0AAV7QMB8_PLEWA</name>
<keyword evidence="15" id="KW-1185">Reference proteome</keyword>
<keyword evidence="8 10" id="KW-0505">Motor protein</keyword>
<feature type="compositionally biased region" description="Acidic residues" evidence="12">
    <location>
        <begin position="718"/>
        <end position="735"/>
    </location>
</feature>
<dbReference type="GO" id="GO:0008017">
    <property type="term" value="F:microtubule binding"/>
    <property type="evidence" value="ECO:0007669"/>
    <property type="project" value="InterPro"/>
</dbReference>
<dbReference type="GO" id="GO:0005634">
    <property type="term" value="C:nucleus"/>
    <property type="evidence" value="ECO:0007669"/>
    <property type="project" value="TreeGrafter"/>
</dbReference>
<dbReference type="InterPro" id="IPR001752">
    <property type="entry name" value="Kinesin_motor_dom"/>
</dbReference>
<feature type="compositionally biased region" description="Low complexity" evidence="12">
    <location>
        <begin position="1820"/>
        <end position="1830"/>
    </location>
</feature>
<dbReference type="SUPFAM" id="SSF52540">
    <property type="entry name" value="P-loop containing nucleoside triphosphate hydrolases"/>
    <property type="match status" value="1"/>
</dbReference>
<feature type="compositionally biased region" description="Polar residues" evidence="12">
    <location>
        <begin position="1804"/>
        <end position="1814"/>
    </location>
</feature>
<dbReference type="GO" id="GO:0005524">
    <property type="term" value="F:ATP binding"/>
    <property type="evidence" value="ECO:0007669"/>
    <property type="project" value="UniProtKB-UniRule"/>
</dbReference>
<evidence type="ECO:0000256" key="4">
    <source>
        <dbReference type="ARBA" id="ARBA00022701"/>
    </source>
</evidence>
<dbReference type="SMART" id="SM00129">
    <property type="entry name" value="KISc"/>
    <property type="match status" value="1"/>
</dbReference>
<feature type="coiled-coil region" evidence="11">
    <location>
        <begin position="1076"/>
        <end position="1124"/>
    </location>
</feature>
<dbReference type="Gene3D" id="3.40.850.10">
    <property type="entry name" value="Kinesin motor domain"/>
    <property type="match status" value="1"/>
</dbReference>
<evidence type="ECO:0000256" key="8">
    <source>
        <dbReference type="ARBA" id="ARBA00023175"/>
    </source>
</evidence>
<feature type="region of interest" description="Disordered" evidence="12">
    <location>
        <begin position="1788"/>
        <end position="1838"/>
    </location>
</feature>
<evidence type="ECO:0000256" key="9">
    <source>
        <dbReference type="ARBA" id="ARBA00023212"/>
    </source>
</evidence>
<evidence type="ECO:0000256" key="2">
    <source>
        <dbReference type="ARBA" id="ARBA00022490"/>
    </source>
</evidence>
<dbReference type="GO" id="GO:0072686">
    <property type="term" value="C:mitotic spindle"/>
    <property type="evidence" value="ECO:0007669"/>
    <property type="project" value="TreeGrafter"/>
</dbReference>
<dbReference type="GO" id="GO:0007018">
    <property type="term" value="P:microtubule-based movement"/>
    <property type="evidence" value="ECO:0007669"/>
    <property type="project" value="InterPro"/>
</dbReference>
<evidence type="ECO:0000313" key="15">
    <source>
        <dbReference type="Proteomes" id="UP001066276"/>
    </source>
</evidence>
<comment type="similarity">
    <text evidence="10">Belongs to the TRAFAC class myosin-kinesin ATPase superfamily. Kinesin family.</text>
</comment>
<keyword evidence="9" id="KW-0206">Cytoskeleton</keyword>
<feature type="compositionally biased region" description="Basic and acidic residues" evidence="12">
    <location>
        <begin position="1025"/>
        <end position="1048"/>
    </location>
</feature>
<sequence>MPGIVLGLQDDVVRRVLRLRCCKLSIDGVRVEDMIDLCASCTVMSKDTFEKLWHGRELCKSDVNPLVHAEVQAISMADVEYVELKEEFPCVFGDHVGKLKGFKQKIILRASVRQKLRNVPLNYRVKSKEILHDFSEKDIIEPIDSSYSLSPAGISLQTDRILFTLCRKLCYQVMESLDDLAAHYRPSFIEGDDAPKRFEQVYADDIKANLSEKFALVSSSSDLNSRTSLDPKDHLKVFLRVRPFTAAEIEQKESQDCVQIEDSTSVLLKAPSNSLAIRLSDKGYTQMIQKFTFSHIFGPETSQKEFFEGTVKELVNDFLDGRNRLIFTYGVSNSGKTYTFQGTPDHHGILPRSMNMLFSSIQNKHYTKMDLKPHRCRDYVRLTKDQVKKEITIKNAVLRLTKEVESQSGGPCLESMDSIEGSLQTSIEVSLDPEEPAKEPRLSDLNLSTSVRFSIWVSFCEIYNECIYDLLEPISSNKFQKRKTLRLAQDIKGCSFVKDLQWIEVSDSKEAYKLLHLGKRCQSFASTKLNSSSSRSHSIFTFRMLRIEDAEIPRVTKVSELSLCDLAGSERCTKTRNEGDRLKESGNINTSLHILGKCINALKNNQQAKLPQHVPFRESKLTHYLQSFFCGKGKACMIVNISQAASVYDETLNVLKFSAVAQKVLLLDTSKPPPVLPFGVSKTAMDVSLLMDNADNKSWSSRRRATILWDSRLDDVIESEDEDMDSEEETEDQDPEASPNDQTLEEEVVKKEESNIILAEKEYQQLLDLIEDLRKKLVNETKQNLFMEMKIRKEIAKEFTEQLVQRDSDFSESLKKERELLEERSDERLAIFQDLVSKCTKEQESSVEEITAESSSLHATAKDEDGCVPIEAFIDSMQEDLVGIKERAVAAHLHIKAIPGGEDIERLQKRLAELTAALSQTQEELRKKTQEVEMHVTNFSRCTAQLEEAAEKIAKQSSRIEELMCIVNEKDNAVAQLQELLSHWEDKFENYDKTVRHMKGEMLCIHGGGIRDSIQSCGPSVGSSDARKRPAESRHMLEEQPPAKKGNDQKLSIISGADDEKSEILQHNFPDRGATLTELEGKLKATQNRIVELTDELQGERAGNEELRSTLSSMQHSLSSSEEKALGLSKEVQQITSKCEKIISEFQAQKEINKEQGEKISKLLAEVESNKLNISDKLSQIQNIQVKMDLLSKDETEMKTLDLENSTHSCSASTGENTLPDASVNADGRSSAFHSAIECLWKECQHLVKVSSKKSCQIKKLEEQLLSLKEDTEGVKTENSQLKLKLSEVENLGKLQNEEKTLTEHLRKQLLETNILLEFEKKNVVEVTCKLTELEKQKSSYEDKLLELDCFVKTIKDKNESLEEQILQKKSAFEELQQRYQESEKMVRSLTDKEIALKDELAEIKNKLIKVQVSLGEEKRQEEIRKQEIEQLKKELSDSCAREQTLKLDLERKNEDYSDLKEKLSDAKKQIQQVEKEVSAMREEKKMMSIKINEFEKLKNQMSLDSEMKQRTIQLLKKEQVDNEKNEVIQKYCADLKAKEKIIEDMRLTLLEQEQTQVEQDQALEAKTEEVTKLASELEEWKHSCRVLENIKLSHECHQIANEKNDLNNPTIAELSKLQEELKDCEEKHNAERKKWMEEKMGLISQAKEAETLRNREMRKFAEDRERHFKQQTDIETLTAQLSEKDKDLQKWREERDQLVAALEVQLRNLVSCNLEKDKEIEQLKGNLVRAPEVESEKVIKDFPRIQAAHIKKTAQDLHPADNFKAITSPALRSMNVLEAKELVSPKKAIEEQTQNRKMPAPSVPSSGPKTQILTKDDSSSQFSELSSIDESGDNSDVVLDSSALSTENGKTSRFPKPQLEIQFTPLTPNKMEVKHQGSASPVTVKINRPLRKRKSHEMEEGIVKTENKKNATRSADTHCSASTPVGGNQKGLNKGGSVLKKQISTSSTSSAKKDGTLQKIGDFLHSSPSIFHSKAKKLIETMSSVKPVVDESTKENQCKPKRSRRKLYTTDISAPMDIPSNPIIMDKNTKESDHLIMKRRLRAKTGK</sequence>
<gene>
    <name evidence="14" type="ORF">NDU88_008030</name>
</gene>
<dbReference type="InterPro" id="IPR027417">
    <property type="entry name" value="P-loop_NTPase"/>
</dbReference>
<dbReference type="InterPro" id="IPR019821">
    <property type="entry name" value="Kinesin_motor_CS"/>
</dbReference>
<dbReference type="PROSITE" id="PS00411">
    <property type="entry name" value="KINESIN_MOTOR_1"/>
    <property type="match status" value="1"/>
</dbReference>
<keyword evidence="4" id="KW-0493">Microtubule</keyword>
<evidence type="ECO:0000256" key="3">
    <source>
        <dbReference type="ARBA" id="ARBA00022553"/>
    </source>
</evidence>
<dbReference type="PANTHER" id="PTHR47970">
    <property type="entry name" value="KINESIN-LIKE PROTEIN KIF11"/>
    <property type="match status" value="1"/>
</dbReference>
<feature type="coiled-coil region" evidence="11">
    <location>
        <begin position="904"/>
        <end position="994"/>
    </location>
</feature>
<keyword evidence="2" id="KW-0963">Cytoplasm</keyword>
<dbReference type="InterPro" id="IPR047149">
    <property type="entry name" value="KIF11-like"/>
</dbReference>
<dbReference type="PROSITE" id="PS50067">
    <property type="entry name" value="KINESIN_MOTOR_2"/>
    <property type="match status" value="1"/>
</dbReference>
<evidence type="ECO:0000256" key="12">
    <source>
        <dbReference type="SAM" id="MobiDB-lite"/>
    </source>
</evidence>
<proteinExistence type="inferred from homology"/>
<feature type="compositionally biased region" description="Polar residues" evidence="12">
    <location>
        <begin position="1913"/>
        <end position="1927"/>
    </location>
</feature>
<keyword evidence="3" id="KW-0597">Phosphoprotein</keyword>
<comment type="subcellular location">
    <subcellularLocation>
        <location evidence="1">Cytoplasm</location>
        <location evidence="1">Cytoskeleton</location>
        <location evidence="1">Spindle</location>
    </subcellularLocation>
</comment>
<evidence type="ECO:0000313" key="14">
    <source>
        <dbReference type="EMBL" id="KAJ1141702.1"/>
    </source>
</evidence>
<dbReference type="GO" id="GO:0005876">
    <property type="term" value="C:spindle microtubule"/>
    <property type="evidence" value="ECO:0007669"/>
    <property type="project" value="TreeGrafter"/>
</dbReference>
<evidence type="ECO:0000256" key="6">
    <source>
        <dbReference type="ARBA" id="ARBA00022840"/>
    </source>
</evidence>
<reference evidence="14" key="1">
    <citation type="journal article" date="2022" name="bioRxiv">
        <title>Sequencing and chromosome-scale assembly of the giantPleurodeles waltlgenome.</title>
        <authorList>
            <person name="Brown T."/>
            <person name="Elewa A."/>
            <person name="Iarovenko S."/>
            <person name="Subramanian E."/>
            <person name="Araus A.J."/>
            <person name="Petzold A."/>
            <person name="Susuki M."/>
            <person name="Suzuki K.-i.T."/>
            <person name="Hayashi T."/>
            <person name="Toyoda A."/>
            <person name="Oliveira C."/>
            <person name="Osipova E."/>
            <person name="Leigh N.D."/>
            <person name="Simon A."/>
            <person name="Yun M.H."/>
        </authorList>
    </citation>
    <scope>NUCLEOTIDE SEQUENCE</scope>
    <source>
        <strain evidence="14">20211129_DDA</strain>
        <tissue evidence="14">Liver</tissue>
    </source>
</reference>
<evidence type="ECO:0000256" key="11">
    <source>
        <dbReference type="SAM" id="Coils"/>
    </source>
</evidence>
<dbReference type="InterPro" id="IPR036961">
    <property type="entry name" value="Kinesin_motor_dom_sf"/>
</dbReference>
<dbReference type="EMBL" id="JANPWB010000010">
    <property type="protein sequence ID" value="KAJ1141702.1"/>
    <property type="molecule type" value="Genomic_DNA"/>
</dbReference>
<evidence type="ECO:0000256" key="7">
    <source>
        <dbReference type="ARBA" id="ARBA00023054"/>
    </source>
</evidence>
<dbReference type="Proteomes" id="UP001066276">
    <property type="component" value="Chromosome 6"/>
</dbReference>
<evidence type="ECO:0000256" key="1">
    <source>
        <dbReference type="ARBA" id="ARBA00004186"/>
    </source>
</evidence>
<feature type="coiled-coil region" evidence="11">
    <location>
        <begin position="1675"/>
        <end position="1709"/>
    </location>
</feature>
<feature type="region of interest" description="Disordered" evidence="12">
    <location>
        <begin position="1015"/>
        <end position="1050"/>
    </location>
</feature>
<dbReference type="PRINTS" id="PR00380">
    <property type="entry name" value="KINESINHEAVY"/>
</dbReference>
<feature type="coiled-coil region" evidence="11">
    <location>
        <begin position="1251"/>
        <end position="1278"/>
    </location>
</feature>
<feature type="region of interest" description="Disordered" evidence="12">
    <location>
        <begin position="1908"/>
        <end position="1937"/>
    </location>
</feature>
<feature type="binding site" evidence="10">
    <location>
        <begin position="330"/>
        <end position="337"/>
    </location>
    <ligand>
        <name>ATP</name>
        <dbReference type="ChEBI" id="CHEBI:30616"/>
    </ligand>
</feature>
<feature type="coiled-coil region" evidence="11">
    <location>
        <begin position="749"/>
        <end position="783"/>
    </location>
</feature>
<feature type="domain" description="Kinesin motor" evidence="13">
    <location>
        <begin position="234"/>
        <end position="664"/>
    </location>
</feature>
<evidence type="ECO:0000256" key="10">
    <source>
        <dbReference type="PROSITE-ProRule" id="PRU00283"/>
    </source>
</evidence>
<dbReference type="CDD" id="cd21786">
    <property type="entry name" value="RBD_KIF20B"/>
    <property type="match status" value="1"/>
</dbReference>
<keyword evidence="7 11" id="KW-0175">Coiled coil</keyword>
<keyword evidence="5 10" id="KW-0547">Nucleotide-binding</keyword>
<dbReference type="GO" id="GO:0008574">
    <property type="term" value="F:plus-end-directed microtubule motor activity"/>
    <property type="evidence" value="ECO:0007669"/>
    <property type="project" value="TreeGrafter"/>
</dbReference>
<feature type="region of interest" description="Disordered" evidence="12">
    <location>
        <begin position="1991"/>
        <end position="2032"/>
    </location>
</feature>
<comment type="caution">
    <text evidence="14">The sequence shown here is derived from an EMBL/GenBank/DDBJ whole genome shotgun (WGS) entry which is preliminary data.</text>
</comment>
<dbReference type="GO" id="GO:0051231">
    <property type="term" value="P:spindle elongation"/>
    <property type="evidence" value="ECO:0007669"/>
    <property type="project" value="TreeGrafter"/>
</dbReference>